<name>A0A7I8IDG0_SPIIN</name>
<keyword evidence="3" id="KW-1185">Reference proteome</keyword>
<reference evidence="1" key="1">
    <citation type="submission" date="2019-12" db="EMBL/GenBank/DDBJ databases">
        <authorList>
            <person name="Scholz U."/>
            <person name="Mascher M."/>
            <person name="Fiebig A."/>
        </authorList>
    </citation>
    <scope>NUCLEOTIDE SEQUENCE</scope>
</reference>
<dbReference type="Proteomes" id="UP000663760">
    <property type="component" value="Chromosome 2"/>
</dbReference>
<dbReference type="EMBL" id="LR743589">
    <property type="protein sequence ID" value="CAA2615715.1"/>
    <property type="molecule type" value="Genomic_DNA"/>
</dbReference>
<protein>
    <submittedName>
        <fullName evidence="1">Uncharacterized protein</fullName>
    </submittedName>
</protein>
<evidence type="ECO:0000313" key="2">
    <source>
        <dbReference type="EMBL" id="CAA7390681.1"/>
    </source>
</evidence>
<dbReference type="AlphaFoldDB" id="A0A7I8IDG0"/>
<organism evidence="1">
    <name type="scientific">Spirodela intermedia</name>
    <name type="common">Intermediate duckweed</name>
    <dbReference type="NCBI Taxonomy" id="51605"/>
    <lineage>
        <taxon>Eukaryota</taxon>
        <taxon>Viridiplantae</taxon>
        <taxon>Streptophyta</taxon>
        <taxon>Embryophyta</taxon>
        <taxon>Tracheophyta</taxon>
        <taxon>Spermatophyta</taxon>
        <taxon>Magnoliopsida</taxon>
        <taxon>Liliopsida</taxon>
        <taxon>Araceae</taxon>
        <taxon>Lemnoideae</taxon>
        <taxon>Spirodela</taxon>
    </lineage>
</organism>
<evidence type="ECO:0000313" key="3">
    <source>
        <dbReference type="Proteomes" id="UP000663760"/>
    </source>
</evidence>
<dbReference type="EMBL" id="LR746265">
    <property type="protein sequence ID" value="CAA7390681.1"/>
    <property type="molecule type" value="Genomic_DNA"/>
</dbReference>
<proteinExistence type="predicted"/>
<evidence type="ECO:0000313" key="1">
    <source>
        <dbReference type="EMBL" id="CAA2615715.1"/>
    </source>
</evidence>
<sequence length="21" mass="2517">MGSQHFGIYLIKQLQPHYRSI</sequence>
<accession>A0A7I8IDG0</accession>
<gene>
    <name evidence="1" type="ORF">SI7747_02001965</name>
    <name evidence="2" type="ORF">SI8410_02002124</name>
</gene>